<dbReference type="Pfam" id="PF14200">
    <property type="entry name" value="RicinB_lectin_2"/>
    <property type="match status" value="1"/>
</dbReference>
<dbReference type="EMBL" id="JAUEPU010000022">
    <property type="protein sequence ID" value="KAK0494137.1"/>
    <property type="molecule type" value="Genomic_DNA"/>
</dbReference>
<proteinExistence type="predicted"/>
<organism evidence="2 3">
    <name type="scientific">Armillaria luteobubalina</name>
    <dbReference type="NCBI Taxonomy" id="153913"/>
    <lineage>
        <taxon>Eukaryota</taxon>
        <taxon>Fungi</taxon>
        <taxon>Dikarya</taxon>
        <taxon>Basidiomycota</taxon>
        <taxon>Agaricomycotina</taxon>
        <taxon>Agaricomycetes</taxon>
        <taxon>Agaricomycetidae</taxon>
        <taxon>Agaricales</taxon>
        <taxon>Marasmiineae</taxon>
        <taxon>Physalacriaceae</taxon>
        <taxon>Armillaria</taxon>
    </lineage>
</organism>
<dbReference type="SUPFAM" id="SSF50370">
    <property type="entry name" value="Ricin B-like lectins"/>
    <property type="match status" value="1"/>
</dbReference>
<dbReference type="InterPro" id="IPR035992">
    <property type="entry name" value="Ricin_B-like_lectins"/>
</dbReference>
<comment type="caution">
    <text evidence="2">The sequence shown here is derived from an EMBL/GenBank/DDBJ whole genome shotgun (WGS) entry which is preliminary data.</text>
</comment>
<protein>
    <submittedName>
        <fullName evidence="2">Ricin B-like lectin</fullName>
    </submittedName>
</protein>
<dbReference type="InterPro" id="IPR000772">
    <property type="entry name" value="Ricin_B_lectin"/>
</dbReference>
<dbReference type="PROSITE" id="PS50231">
    <property type="entry name" value="RICIN_B_LECTIN"/>
    <property type="match status" value="1"/>
</dbReference>
<evidence type="ECO:0000313" key="2">
    <source>
        <dbReference type="EMBL" id="KAK0494137.1"/>
    </source>
</evidence>
<dbReference type="AlphaFoldDB" id="A0AA39Q0S5"/>
<dbReference type="Proteomes" id="UP001175228">
    <property type="component" value="Unassembled WGS sequence"/>
</dbReference>
<dbReference type="Gene3D" id="2.80.10.50">
    <property type="match status" value="1"/>
</dbReference>
<evidence type="ECO:0000313" key="3">
    <source>
        <dbReference type="Proteomes" id="UP001175228"/>
    </source>
</evidence>
<reference evidence="2" key="1">
    <citation type="submission" date="2023-06" db="EMBL/GenBank/DDBJ databases">
        <authorList>
            <consortium name="Lawrence Berkeley National Laboratory"/>
            <person name="Ahrendt S."/>
            <person name="Sahu N."/>
            <person name="Indic B."/>
            <person name="Wong-Bajracharya J."/>
            <person name="Merenyi Z."/>
            <person name="Ke H.-M."/>
            <person name="Monk M."/>
            <person name="Kocsube S."/>
            <person name="Drula E."/>
            <person name="Lipzen A."/>
            <person name="Balint B."/>
            <person name="Henrissat B."/>
            <person name="Andreopoulos B."/>
            <person name="Martin F.M."/>
            <person name="Harder C.B."/>
            <person name="Rigling D."/>
            <person name="Ford K.L."/>
            <person name="Foster G.D."/>
            <person name="Pangilinan J."/>
            <person name="Papanicolaou A."/>
            <person name="Barry K."/>
            <person name="LaButti K."/>
            <person name="Viragh M."/>
            <person name="Koriabine M."/>
            <person name="Yan M."/>
            <person name="Riley R."/>
            <person name="Champramary S."/>
            <person name="Plett K.L."/>
            <person name="Tsai I.J."/>
            <person name="Slot J."/>
            <person name="Sipos G."/>
            <person name="Plett J."/>
            <person name="Nagy L.G."/>
            <person name="Grigoriev I.V."/>
        </authorList>
    </citation>
    <scope>NUCLEOTIDE SEQUENCE</scope>
    <source>
        <strain evidence="2">HWK02</strain>
    </source>
</reference>
<feature type="domain" description="Ricin B lectin" evidence="1">
    <location>
        <begin position="45"/>
        <end position="133"/>
    </location>
</feature>
<accession>A0AA39Q0S5</accession>
<name>A0AA39Q0S5_9AGAR</name>
<gene>
    <name evidence="2" type="ORF">EDD18DRAFT_1403392</name>
</gene>
<evidence type="ECO:0000259" key="1">
    <source>
        <dbReference type="Pfam" id="PF14200"/>
    </source>
</evidence>
<sequence length="141" mass="15513">MTLSRGIYLIHNAGVPVAMDLYGGSSADSTKITGWKFSDTTINWNQLWLVEPVNDKADTFTVRSIIAGTYMDLTGSNPENGTPIIGYQKTGNPNQEWVIKHSADNKSYKMKNNATGTFADLYNGDVLGNGAETNLERIYNE</sequence>
<keyword evidence="3" id="KW-1185">Reference proteome</keyword>